<proteinExistence type="predicted"/>
<name>A0A1V8S8X9_9PEZI</name>
<dbReference type="AlphaFoldDB" id="A0A1V8S8X9"/>
<comment type="caution">
    <text evidence="2">The sequence shown here is derived from an EMBL/GenBank/DDBJ whole genome shotgun (WGS) entry which is preliminary data.</text>
</comment>
<dbReference type="EMBL" id="NAJO01000086">
    <property type="protein sequence ID" value="OQN95572.1"/>
    <property type="molecule type" value="Genomic_DNA"/>
</dbReference>
<protein>
    <recommendedName>
        <fullName evidence="1">DUF6606 domain-containing protein</fullName>
    </recommendedName>
</protein>
<dbReference type="InterPro" id="IPR046541">
    <property type="entry name" value="DUF6606"/>
</dbReference>
<sequence length="989" mass="111178">MARSTNVDALQRVIDHVFLPPKLPLQADEASELALIDTGLEALNSLGNTLLPDLVRAALGNAVILLTNLKAINSRPGGKTDETELRRILTALQPGQTLAVKVSAQNTAILVTRQSERLDSEEFELSPQNKAVIETKGRLGRTFPGLAVAVNADLLTQSDYFSMVASTIATMCHQKVPGMQPKSKKAGSDHDEHRDTAKPAMISELIFGVLRGIGGPISVSTIMKHTRDEVLYDRAEAPWRRSPMWLLIRVALQLVISRYPGGSYELYKEIMVVIMTEILEKASHLPTDTIFVMRAKIHWRLQKLSQVERAILPGPVFDKIESTLRHATDTTSARWTTVQRQDARDIQLDDLATLDFEGDTLVALPKLDEYIHATSDRQRESRHPCFLPSSQIITYAPDGLPNLPGSNSEDPSYAAANLMKFEQWVAKRVECWVATYSQASARKKLHGLMLRYHALASAYYSGNPEAVSVMVLVIFELWVACDKVAVRIGLLIGKFDPGIPPAIIQNLLLPYLEQMARLSRVENYLETRRSDSTESTDRMFDTRSGMSYASLYYDKSLPHQQLLSTTELDANTSREAKRDELRDVKADYRRIDRLLNQTDHQYTIQVIDNWCNPLETETVHSCRCQKCDYQTQRESLSIAVHEWPLPCDPFEAKAVVFELRVPLWFGHWRDFRFDLLEAVLKGERDQVRAESRYKPSTNDPHLRRYFKSSSSQRIGLTSVVKPVSSTHYKSKNITTLIDTQICVRNGLQCRYYDATSDAYMGSITFKDVIPLACTYKLPCQALRMFTSIAARVLSLSASADVQNECLAFLKRAPVDDTDKTTFAVKRAEVALICTLTFDVDDQHLESIFAQANNVSILVQSSVVDNDTYEAKSARMAKDLFADLLTKHNALYDENFALKRKNFELKLLLRHKQTAEDSLCRLVCNLQRVLGMGQESCREFLAGMKTSDEKILAITPVTKEESMSMSGLGSTLEMVANGKEEMESAIEDVA</sequence>
<accession>A0A1V8S8X9</accession>
<gene>
    <name evidence="2" type="ORF">B0A48_18536</name>
</gene>
<organism evidence="2 3">
    <name type="scientific">Cryoendolithus antarcticus</name>
    <dbReference type="NCBI Taxonomy" id="1507870"/>
    <lineage>
        <taxon>Eukaryota</taxon>
        <taxon>Fungi</taxon>
        <taxon>Dikarya</taxon>
        <taxon>Ascomycota</taxon>
        <taxon>Pezizomycotina</taxon>
        <taxon>Dothideomycetes</taxon>
        <taxon>Dothideomycetidae</taxon>
        <taxon>Cladosporiales</taxon>
        <taxon>Cladosporiaceae</taxon>
        <taxon>Cryoendolithus</taxon>
    </lineage>
</organism>
<dbReference type="Pfam" id="PF20255">
    <property type="entry name" value="DUF6606"/>
    <property type="match status" value="1"/>
</dbReference>
<dbReference type="InParanoid" id="A0A1V8S8X9"/>
<feature type="domain" description="DUF6606" evidence="1">
    <location>
        <begin position="13"/>
        <end position="280"/>
    </location>
</feature>
<evidence type="ECO:0000259" key="1">
    <source>
        <dbReference type="Pfam" id="PF20255"/>
    </source>
</evidence>
<dbReference type="STRING" id="1507870.A0A1V8S8X9"/>
<reference evidence="3" key="1">
    <citation type="submission" date="2017-03" db="EMBL/GenBank/DDBJ databases">
        <title>Genomes of endolithic fungi from Antarctica.</title>
        <authorList>
            <person name="Coleine C."/>
            <person name="Masonjones S."/>
            <person name="Stajich J.E."/>
        </authorList>
    </citation>
    <scope>NUCLEOTIDE SEQUENCE [LARGE SCALE GENOMIC DNA]</scope>
    <source>
        <strain evidence="3">CCFEE 5527</strain>
    </source>
</reference>
<dbReference type="OrthoDB" id="3182339at2759"/>
<dbReference type="Proteomes" id="UP000192596">
    <property type="component" value="Unassembled WGS sequence"/>
</dbReference>
<keyword evidence="3" id="KW-1185">Reference proteome</keyword>
<evidence type="ECO:0000313" key="2">
    <source>
        <dbReference type="EMBL" id="OQN95572.1"/>
    </source>
</evidence>
<evidence type="ECO:0000313" key="3">
    <source>
        <dbReference type="Proteomes" id="UP000192596"/>
    </source>
</evidence>